<name>A0A1C6RLJ6_9ACTN</name>
<dbReference type="InterPro" id="IPR027575">
    <property type="entry name" value="LD_lanti_pre"/>
</dbReference>
<sequence>MTQLATVQPDIVEGGTLDDFDLDIEFIEAGGTVEHIIKMTQDNCGTTCESACTSC</sequence>
<organism evidence="1 2">
    <name type="scientific">Micromonospora inyonensis</name>
    <dbReference type="NCBI Taxonomy" id="47866"/>
    <lineage>
        <taxon>Bacteria</taxon>
        <taxon>Bacillati</taxon>
        <taxon>Actinomycetota</taxon>
        <taxon>Actinomycetes</taxon>
        <taxon>Micromonosporales</taxon>
        <taxon>Micromonosporaceae</taxon>
        <taxon>Micromonospora</taxon>
    </lineage>
</organism>
<dbReference type="STRING" id="47866.GA0074694_2170"/>
<protein>
    <submittedName>
        <fullName evidence="1">FxLD family lantipeptide</fullName>
    </submittedName>
</protein>
<reference evidence="2" key="1">
    <citation type="submission" date="2016-06" db="EMBL/GenBank/DDBJ databases">
        <authorList>
            <person name="Varghese N."/>
        </authorList>
    </citation>
    <scope>NUCLEOTIDE SEQUENCE [LARGE SCALE GENOMIC DNA]</scope>
    <source>
        <strain evidence="2">DSM 46123</strain>
    </source>
</reference>
<dbReference type="AlphaFoldDB" id="A0A1C6RLJ6"/>
<gene>
    <name evidence="1" type="ORF">GA0074694_2170</name>
</gene>
<dbReference type="NCBIfam" id="TIGR04363">
    <property type="entry name" value="LD_lanti_pre"/>
    <property type="match status" value="1"/>
</dbReference>
<evidence type="ECO:0000313" key="1">
    <source>
        <dbReference type="EMBL" id="SCL17904.1"/>
    </source>
</evidence>
<dbReference type="Proteomes" id="UP000198906">
    <property type="component" value="Unassembled WGS sequence"/>
</dbReference>
<dbReference type="RefSeq" id="WP_091456276.1">
    <property type="nucleotide sequence ID" value="NZ_FMHU01000001.1"/>
</dbReference>
<accession>A0A1C6RLJ6</accession>
<proteinExistence type="predicted"/>
<dbReference type="EMBL" id="FMHU01000001">
    <property type="protein sequence ID" value="SCL17904.1"/>
    <property type="molecule type" value="Genomic_DNA"/>
</dbReference>
<evidence type="ECO:0000313" key="2">
    <source>
        <dbReference type="Proteomes" id="UP000198906"/>
    </source>
</evidence>
<keyword evidence="2" id="KW-1185">Reference proteome</keyword>